<feature type="binding site" evidence="7">
    <location>
        <position position="120"/>
    </location>
    <ligand>
        <name>[2Fe-2S] cluster</name>
        <dbReference type="ChEBI" id="CHEBI:190135"/>
    </ligand>
</feature>
<dbReference type="PANTHER" id="PTHR43342:SF2">
    <property type="entry name" value="POTENTIAL NAD-REDUCING HYDROGENASE SUBUNIT"/>
    <property type="match status" value="1"/>
</dbReference>
<feature type="binding site" evidence="7">
    <location>
        <position position="124"/>
    </location>
    <ligand>
        <name>[2Fe-2S] cluster</name>
        <dbReference type="ChEBI" id="CHEBI:190135"/>
    </ligand>
</feature>
<dbReference type="Pfam" id="PF01257">
    <property type="entry name" value="2Fe-2S_thioredx"/>
    <property type="match status" value="1"/>
</dbReference>
<keyword evidence="5 7" id="KW-0411">Iron-sulfur</keyword>
<dbReference type="eggNOG" id="COG1905">
    <property type="taxonomic scope" value="Bacteria"/>
</dbReference>
<dbReference type="CDD" id="cd03064">
    <property type="entry name" value="TRX_Fd_NuoE"/>
    <property type="match status" value="1"/>
</dbReference>
<evidence type="ECO:0000256" key="1">
    <source>
        <dbReference type="ARBA" id="ARBA00010643"/>
    </source>
</evidence>
<comment type="cofactor">
    <cofactor evidence="7">
        <name>[2Fe-2S] cluster</name>
        <dbReference type="ChEBI" id="CHEBI:190135"/>
    </cofactor>
    <text evidence="7">Binds 1 [2Fe-2S] cluster.</text>
</comment>
<gene>
    <name evidence="8" type="ORF">Thena_1039</name>
</gene>
<dbReference type="InterPro" id="IPR041921">
    <property type="entry name" value="NuoE_N"/>
</dbReference>
<dbReference type="STRING" id="747365.Thena_1039"/>
<dbReference type="GO" id="GO:0051537">
    <property type="term" value="F:2 iron, 2 sulfur cluster binding"/>
    <property type="evidence" value="ECO:0007669"/>
    <property type="project" value="UniProtKB-KW"/>
</dbReference>
<keyword evidence="2 7" id="KW-0001">2Fe-2S</keyword>
<evidence type="ECO:0000256" key="3">
    <source>
        <dbReference type="ARBA" id="ARBA00022723"/>
    </source>
</evidence>
<dbReference type="Gene3D" id="3.40.30.10">
    <property type="entry name" value="Glutaredoxin"/>
    <property type="match status" value="1"/>
</dbReference>
<keyword evidence="8" id="KW-0830">Ubiquinone</keyword>
<comment type="cofactor">
    <cofactor evidence="6">
        <name>[2Fe-2S] cluster</name>
        <dbReference type="ChEBI" id="CHEBI:190135"/>
    </cofactor>
</comment>
<dbReference type="InterPro" id="IPR002023">
    <property type="entry name" value="NuoE-like"/>
</dbReference>
<dbReference type="RefSeq" id="WP_013756391.1">
    <property type="nucleotide sequence ID" value="NC_015499.1"/>
</dbReference>
<dbReference type="AlphaFoldDB" id="M1E7J1"/>
<dbReference type="EMBL" id="CP002690">
    <property type="protein sequence ID" value="AEE14668.1"/>
    <property type="molecule type" value="Genomic_DNA"/>
</dbReference>
<proteinExistence type="inferred from homology"/>
<keyword evidence="4 7" id="KW-0408">Iron</keyword>
<protein>
    <submittedName>
        <fullName evidence="8">NADH dehydrogenase (Ubiquinone) 24 kDa subunit</fullName>
    </submittedName>
</protein>
<name>M1E7J1_9BACT</name>
<organism evidence="8 9">
    <name type="scientific">Thermodesulfobium narugense DSM 14796</name>
    <dbReference type="NCBI Taxonomy" id="747365"/>
    <lineage>
        <taxon>Bacteria</taxon>
        <taxon>Pseudomonadati</taxon>
        <taxon>Thermodesulfobiota</taxon>
        <taxon>Thermodesulfobiia</taxon>
        <taxon>Thermodesulfobiales</taxon>
        <taxon>Thermodesulfobiaceae</taxon>
        <taxon>Thermodesulfobium</taxon>
    </lineage>
</organism>
<dbReference type="InterPro" id="IPR042128">
    <property type="entry name" value="NuoE_dom"/>
</dbReference>
<evidence type="ECO:0000256" key="4">
    <source>
        <dbReference type="ARBA" id="ARBA00023004"/>
    </source>
</evidence>
<evidence type="ECO:0000313" key="8">
    <source>
        <dbReference type="EMBL" id="AEE14668.1"/>
    </source>
</evidence>
<sequence>MEITNFPAVDREIKKWGLRSESLIQILHGTQESIGYLPEEILSYIAEKLNISLSKIYGVVTFYNFFKLTKDAEHVITTCLGTACYVKGGEKILNALCNKLNIKPNEITKDNKFTVKTVRCVGCCGFAPVMIIDGKDIYGKLSENEAIEILERYMIP</sequence>
<keyword evidence="3 7" id="KW-0479">Metal-binding</keyword>
<dbReference type="HOGENOM" id="CLU_054362_2_1_9"/>
<evidence type="ECO:0000256" key="7">
    <source>
        <dbReference type="PIRSR" id="PIRSR000216-1"/>
    </source>
</evidence>
<reference evidence="8 9" key="1">
    <citation type="submission" date="2011-04" db="EMBL/GenBank/DDBJ databases">
        <title>The complete genome of Thermodesulfobium narugense DSM 14796.</title>
        <authorList>
            <consortium name="US DOE Joint Genome Institute (JGI-PGF)"/>
            <person name="Lucas S."/>
            <person name="Han J."/>
            <person name="Lapidus A."/>
            <person name="Bruce D."/>
            <person name="Goodwin L."/>
            <person name="Pitluck S."/>
            <person name="Peters L."/>
            <person name="Kyrpides N."/>
            <person name="Mavromatis K."/>
            <person name="Pagani I."/>
            <person name="Ivanova N."/>
            <person name="Ovchinnikova G."/>
            <person name="Zhang X."/>
            <person name="Saunders L."/>
            <person name="Detter J.C."/>
            <person name="Tapia R."/>
            <person name="Han C."/>
            <person name="Land M."/>
            <person name="Hauser L."/>
            <person name="Markowitz V."/>
            <person name="Cheng J.-F."/>
            <person name="Hugenholtz P."/>
            <person name="Woyke T."/>
            <person name="Wu D."/>
            <person name="Spring S."/>
            <person name="Schroeder M."/>
            <person name="Brambilla E."/>
            <person name="Klenk H.-P."/>
            <person name="Eisen J.A."/>
        </authorList>
    </citation>
    <scope>NUCLEOTIDE SEQUENCE [LARGE SCALE GENOMIC DNA]</scope>
    <source>
        <strain evidence="8 9">DSM 14796</strain>
    </source>
</reference>
<dbReference type="GO" id="GO:0046872">
    <property type="term" value="F:metal ion binding"/>
    <property type="evidence" value="ECO:0007669"/>
    <property type="project" value="UniProtKB-KW"/>
</dbReference>
<dbReference type="PANTHER" id="PTHR43342">
    <property type="entry name" value="NADH-QUINONE OXIDOREDUCTASE, E SUBUNIT"/>
    <property type="match status" value="1"/>
</dbReference>
<dbReference type="OrthoDB" id="9807941at2"/>
<evidence type="ECO:0000256" key="6">
    <source>
        <dbReference type="ARBA" id="ARBA00034078"/>
    </source>
</evidence>
<comment type="similarity">
    <text evidence="1">Belongs to the complex I 24 kDa subunit family.</text>
</comment>
<dbReference type="InterPro" id="IPR036249">
    <property type="entry name" value="Thioredoxin-like_sf"/>
</dbReference>
<feature type="binding site" evidence="7">
    <location>
        <position position="84"/>
    </location>
    <ligand>
        <name>[2Fe-2S] cluster</name>
        <dbReference type="ChEBI" id="CHEBI:190135"/>
    </ligand>
</feature>
<dbReference type="InterPro" id="IPR028431">
    <property type="entry name" value="NADP_DH_HndA-like"/>
</dbReference>
<feature type="binding site" evidence="7">
    <location>
        <position position="79"/>
    </location>
    <ligand>
        <name>[2Fe-2S] cluster</name>
        <dbReference type="ChEBI" id="CHEBI:190135"/>
    </ligand>
</feature>
<accession>M1E7J1</accession>
<keyword evidence="9" id="KW-1185">Reference proteome</keyword>
<dbReference type="PIRSF" id="PIRSF000216">
    <property type="entry name" value="NADH_DH_24kDa"/>
    <property type="match status" value="1"/>
</dbReference>
<dbReference type="Proteomes" id="UP000011765">
    <property type="component" value="Chromosome"/>
</dbReference>
<dbReference type="KEGG" id="tnr:Thena_1039"/>
<evidence type="ECO:0000313" key="9">
    <source>
        <dbReference type="Proteomes" id="UP000011765"/>
    </source>
</evidence>
<dbReference type="Gene3D" id="1.10.10.1590">
    <property type="entry name" value="NADH-quinone oxidoreductase subunit E"/>
    <property type="match status" value="1"/>
</dbReference>
<dbReference type="GO" id="GO:0016491">
    <property type="term" value="F:oxidoreductase activity"/>
    <property type="evidence" value="ECO:0007669"/>
    <property type="project" value="InterPro"/>
</dbReference>
<dbReference type="SUPFAM" id="SSF52833">
    <property type="entry name" value="Thioredoxin-like"/>
    <property type="match status" value="1"/>
</dbReference>
<evidence type="ECO:0000256" key="5">
    <source>
        <dbReference type="ARBA" id="ARBA00023014"/>
    </source>
</evidence>
<evidence type="ECO:0000256" key="2">
    <source>
        <dbReference type="ARBA" id="ARBA00022714"/>
    </source>
</evidence>